<organism evidence="2 3">
    <name type="scientific">Rhodanobacter umsongensis</name>
    <dbReference type="NCBI Taxonomy" id="633153"/>
    <lineage>
        <taxon>Bacteria</taxon>
        <taxon>Pseudomonadati</taxon>
        <taxon>Pseudomonadota</taxon>
        <taxon>Gammaproteobacteria</taxon>
        <taxon>Lysobacterales</taxon>
        <taxon>Rhodanobacteraceae</taxon>
        <taxon>Rhodanobacter</taxon>
    </lineage>
</organism>
<feature type="transmembrane region" description="Helical" evidence="1">
    <location>
        <begin position="176"/>
        <end position="194"/>
    </location>
</feature>
<keyword evidence="3" id="KW-1185">Reference proteome</keyword>
<keyword evidence="1" id="KW-0812">Transmembrane</keyword>
<proteinExistence type="predicted"/>
<sequence length="209" mass="22862">MLLAVWLVLAFVAGIAPYSREDWLLENALVPIVLAALAAFRFSHPSVSLSRTACVALFVFLLLHEIGAHYTYSLVPYRQWAEAAGWSLPGPASRNHFDRAVHLAYGLLVAQSVAEILATRCGLRGAGLRATTVAWMAFGSMLYELIEWGAATVFGGDLGITYLGTQGDPWDAQKDMALALLGSLLWSCLRWVGADRRASMEKDRHGRGR</sequence>
<feature type="transmembrane region" description="Helical" evidence="1">
    <location>
        <begin position="24"/>
        <end position="42"/>
    </location>
</feature>
<evidence type="ECO:0000313" key="2">
    <source>
        <dbReference type="EMBL" id="MFC5434992.1"/>
    </source>
</evidence>
<dbReference type="RefSeq" id="WP_377302792.1">
    <property type="nucleotide sequence ID" value="NZ_JBHSMK010000002.1"/>
</dbReference>
<keyword evidence="1" id="KW-0472">Membrane</keyword>
<dbReference type="InterPro" id="IPR058534">
    <property type="entry name" value="YjdF"/>
</dbReference>
<gene>
    <name evidence="2" type="ORF">ACFPME_00325</name>
</gene>
<reference evidence="3" key="1">
    <citation type="journal article" date="2019" name="Int. J. Syst. Evol. Microbiol.">
        <title>The Global Catalogue of Microorganisms (GCM) 10K type strain sequencing project: providing services to taxonomists for standard genome sequencing and annotation.</title>
        <authorList>
            <consortium name="The Broad Institute Genomics Platform"/>
            <consortium name="The Broad Institute Genome Sequencing Center for Infectious Disease"/>
            <person name="Wu L."/>
            <person name="Ma J."/>
        </authorList>
    </citation>
    <scope>NUCLEOTIDE SEQUENCE [LARGE SCALE GENOMIC DNA]</scope>
    <source>
        <strain evidence="3">JCM 17130</strain>
    </source>
</reference>
<evidence type="ECO:0000313" key="3">
    <source>
        <dbReference type="Proteomes" id="UP001596013"/>
    </source>
</evidence>
<dbReference type="InterPro" id="IPR014509">
    <property type="entry name" value="YjdF-like"/>
</dbReference>
<evidence type="ECO:0000256" key="1">
    <source>
        <dbReference type="SAM" id="Phobius"/>
    </source>
</evidence>
<dbReference type="Proteomes" id="UP001596013">
    <property type="component" value="Unassembled WGS sequence"/>
</dbReference>
<dbReference type="EMBL" id="JBHSMK010000002">
    <property type="protein sequence ID" value="MFC5434992.1"/>
    <property type="molecule type" value="Genomic_DNA"/>
</dbReference>
<dbReference type="PIRSF" id="PIRSF020606">
    <property type="entry name" value="UCP020606"/>
    <property type="match status" value="1"/>
</dbReference>
<protein>
    <submittedName>
        <fullName evidence="2">DUF2238 domain-containing protein</fullName>
    </submittedName>
</protein>
<feature type="transmembrane region" description="Helical" evidence="1">
    <location>
        <begin position="135"/>
        <end position="156"/>
    </location>
</feature>
<dbReference type="Pfam" id="PF09997">
    <property type="entry name" value="DUF2238"/>
    <property type="match status" value="1"/>
</dbReference>
<accession>A0ABW0JFZ4</accession>
<keyword evidence="1" id="KW-1133">Transmembrane helix</keyword>
<feature type="transmembrane region" description="Helical" evidence="1">
    <location>
        <begin position="103"/>
        <end position="123"/>
    </location>
</feature>
<feature type="transmembrane region" description="Helical" evidence="1">
    <location>
        <begin position="54"/>
        <end position="72"/>
    </location>
</feature>
<comment type="caution">
    <text evidence="2">The sequence shown here is derived from an EMBL/GenBank/DDBJ whole genome shotgun (WGS) entry which is preliminary data.</text>
</comment>
<name>A0ABW0JFZ4_9GAMM</name>